<dbReference type="EMBL" id="JAUUTY010000004">
    <property type="protein sequence ID" value="KAK1645033.1"/>
    <property type="molecule type" value="Genomic_DNA"/>
</dbReference>
<gene>
    <name evidence="7" type="ORF">QYE76_062838</name>
</gene>
<evidence type="ECO:0000313" key="8">
    <source>
        <dbReference type="Proteomes" id="UP001231189"/>
    </source>
</evidence>
<protein>
    <recommendedName>
        <fullName evidence="4">Plantacyanin</fullName>
    </recommendedName>
</protein>
<feature type="signal peptide" evidence="5">
    <location>
        <begin position="1"/>
        <end position="25"/>
    </location>
</feature>
<dbReference type="PROSITE" id="PS00196">
    <property type="entry name" value="COPPER_BLUE"/>
    <property type="match status" value="1"/>
</dbReference>
<keyword evidence="1" id="KW-0479">Metal-binding</keyword>
<keyword evidence="5" id="KW-0732">Signal</keyword>
<dbReference type="GO" id="GO:0046872">
    <property type="term" value="F:metal ion binding"/>
    <property type="evidence" value="ECO:0007669"/>
    <property type="project" value="UniProtKB-KW"/>
</dbReference>
<sequence length="123" mass="12666">MAHGRDTTVVLALVLLCGVLHGELAESMEYTVGDGRGWTFGSGSWSNGKRFLAGDMLVFKYAPGAHNVVVVDATGHNSCSAPGGAVRYSSGNDNVTLTRGTSFFICGIPGHCAAGMKMAVTAA</sequence>
<dbReference type="PROSITE" id="PS51485">
    <property type="entry name" value="PHYTOCYANIN"/>
    <property type="match status" value="1"/>
</dbReference>
<evidence type="ECO:0000256" key="2">
    <source>
        <dbReference type="ARBA" id="ARBA00023008"/>
    </source>
</evidence>
<evidence type="ECO:0000256" key="3">
    <source>
        <dbReference type="ARBA" id="ARBA00023157"/>
    </source>
</evidence>
<comment type="caution">
    <text evidence="7">The sequence shown here is derived from an EMBL/GenBank/DDBJ whole genome shotgun (WGS) entry which is preliminary data.</text>
</comment>
<keyword evidence="2" id="KW-0186">Copper</keyword>
<feature type="domain" description="Phytocyanin" evidence="6">
    <location>
        <begin position="28"/>
        <end position="123"/>
    </location>
</feature>
<dbReference type="GO" id="GO:0005886">
    <property type="term" value="C:plasma membrane"/>
    <property type="evidence" value="ECO:0007669"/>
    <property type="project" value="TreeGrafter"/>
</dbReference>
<dbReference type="Pfam" id="PF02298">
    <property type="entry name" value="Cu_bind_like"/>
    <property type="match status" value="1"/>
</dbReference>
<dbReference type="Gene3D" id="2.60.40.420">
    <property type="entry name" value="Cupredoxins - blue copper proteins"/>
    <property type="match status" value="1"/>
</dbReference>
<keyword evidence="3" id="KW-1015">Disulfide bond</keyword>
<evidence type="ECO:0000256" key="5">
    <source>
        <dbReference type="SAM" id="SignalP"/>
    </source>
</evidence>
<proteinExistence type="predicted"/>
<dbReference type="FunFam" id="2.60.40.420:FF:000013">
    <property type="entry name" value="basic blue protein-like"/>
    <property type="match status" value="1"/>
</dbReference>
<dbReference type="InterPro" id="IPR028871">
    <property type="entry name" value="BlueCu_1_BS"/>
</dbReference>
<accession>A0AAD8W6H8</accession>
<dbReference type="InterPro" id="IPR008972">
    <property type="entry name" value="Cupredoxin"/>
</dbReference>
<organism evidence="7 8">
    <name type="scientific">Lolium multiflorum</name>
    <name type="common">Italian ryegrass</name>
    <name type="synonym">Lolium perenne subsp. multiflorum</name>
    <dbReference type="NCBI Taxonomy" id="4521"/>
    <lineage>
        <taxon>Eukaryota</taxon>
        <taxon>Viridiplantae</taxon>
        <taxon>Streptophyta</taxon>
        <taxon>Embryophyta</taxon>
        <taxon>Tracheophyta</taxon>
        <taxon>Spermatophyta</taxon>
        <taxon>Magnoliopsida</taxon>
        <taxon>Liliopsida</taxon>
        <taxon>Poales</taxon>
        <taxon>Poaceae</taxon>
        <taxon>BOP clade</taxon>
        <taxon>Pooideae</taxon>
        <taxon>Poodae</taxon>
        <taxon>Poeae</taxon>
        <taxon>Poeae Chloroplast Group 2 (Poeae type)</taxon>
        <taxon>Loliodinae</taxon>
        <taxon>Loliinae</taxon>
        <taxon>Lolium</taxon>
    </lineage>
</organism>
<feature type="chain" id="PRO_5042138430" description="Plantacyanin" evidence="5">
    <location>
        <begin position="26"/>
        <end position="123"/>
    </location>
</feature>
<keyword evidence="8" id="KW-1185">Reference proteome</keyword>
<dbReference type="PANTHER" id="PTHR33021">
    <property type="entry name" value="BLUE COPPER PROTEIN"/>
    <property type="match status" value="1"/>
</dbReference>
<dbReference type="CDD" id="cd11013">
    <property type="entry name" value="Plantacyanin"/>
    <property type="match status" value="1"/>
</dbReference>
<dbReference type="AlphaFoldDB" id="A0AAD8W6H8"/>
<dbReference type="GO" id="GO:0009055">
    <property type="term" value="F:electron transfer activity"/>
    <property type="evidence" value="ECO:0007669"/>
    <property type="project" value="InterPro"/>
</dbReference>
<dbReference type="InterPro" id="IPR041844">
    <property type="entry name" value="Plantacyanin"/>
</dbReference>
<dbReference type="Proteomes" id="UP001231189">
    <property type="component" value="Unassembled WGS sequence"/>
</dbReference>
<evidence type="ECO:0000256" key="1">
    <source>
        <dbReference type="ARBA" id="ARBA00022723"/>
    </source>
</evidence>
<name>A0AAD8W6H8_LOLMU</name>
<dbReference type="InterPro" id="IPR039391">
    <property type="entry name" value="Phytocyanin-like"/>
</dbReference>
<evidence type="ECO:0000259" key="6">
    <source>
        <dbReference type="PROSITE" id="PS51485"/>
    </source>
</evidence>
<reference evidence="7" key="1">
    <citation type="submission" date="2023-07" db="EMBL/GenBank/DDBJ databases">
        <title>A chromosome-level genome assembly of Lolium multiflorum.</title>
        <authorList>
            <person name="Chen Y."/>
            <person name="Copetti D."/>
            <person name="Kolliker R."/>
            <person name="Studer B."/>
        </authorList>
    </citation>
    <scope>NUCLEOTIDE SEQUENCE</scope>
    <source>
        <strain evidence="7">02402/16</strain>
        <tissue evidence="7">Leaf</tissue>
    </source>
</reference>
<dbReference type="SUPFAM" id="SSF49503">
    <property type="entry name" value="Cupredoxins"/>
    <property type="match status" value="1"/>
</dbReference>
<dbReference type="PANTHER" id="PTHR33021:SF513">
    <property type="entry name" value="PUTATIVE, EXPRESSED-RELATED"/>
    <property type="match status" value="1"/>
</dbReference>
<dbReference type="InterPro" id="IPR003245">
    <property type="entry name" value="Phytocyanin_dom"/>
</dbReference>
<evidence type="ECO:0000256" key="4">
    <source>
        <dbReference type="ARBA" id="ARBA00082491"/>
    </source>
</evidence>
<evidence type="ECO:0000313" key="7">
    <source>
        <dbReference type="EMBL" id="KAK1645033.1"/>
    </source>
</evidence>